<reference evidence="2 3" key="1">
    <citation type="journal article" date="2009" name="Infect. Immun.">
        <title>Comparative genomics reveal extensive transposon-mediated genomic plasticity and diversity among potential effector proteins within the genus Coxiella.</title>
        <authorList>
            <person name="Beare P.A."/>
            <person name="Unsworth N."/>
            <person name="Andoh M."/>
            <person name="Voth D.E."/>
            <person name="Omsland A."/>
            <person name="Gilk S.D."/>
            <person name="Williams K.P."/>
            <person name="Sobral B.W."/>
            <person name="Kupko J.J.III."/>
            <person name="Porcella S.F."/>
            <person name="Samuel J.E."/>
            <person name="Heinzen R.A."/>
        </authorList>
    </citation>
    <scope>NUCLEOTIDE SEQUENCE [LARGE SCALE GENOMIC DNA]</scope>
    <source>
        <strain evidence="2 3">Dugway 5J108-111</strain>
    </source>
</reference>
<feature type="compositionally biased region" description="Polar residues" evidence="1">
    <location>
        <begin position="651"/>
        <end position="676"/>
    </location>
</feature>
<evidence type="ECO:0000313" key="2">
    <source>
        <dbReference type="EMBL" id="ABS77407.1"/>
    </source>
</evidence>
<dbReference type="HOGENOM" id="CLU_389195_0_0_6"/>
<dbReference type="KEGG" id="cbd:CBUD_0785"/>
<dbReference type="Gene3D" id="1.25.40.10">
    <property type="entry name" value="Tetratricopeptide repeat domain"/>
    <property type="match status" value="2"/>
</dbReference>
<organism evidence="2 3">
    <name type="scientific">Coxiella burnetii (strain Dugway 5J108-111)</name>
    <dbReference type="NCBI Taxonomy" id="434922"/>
    <lineage>
        <taxon>Bacteria</taxon>
        <taxon>Pseudomonadati</taxon>
        <taxon>Pseudomonadota</taxon>
        <taxon>Gammaproteobacteria</taxon>
        <taxon>Legionellales</taxon>
        <taxon>Coxiellaceae</taxon>
        <taxon>Coxiella</taxon>
    </lineage>
</organism>
<proteinExistence type="predicted"/>
<dbReference type="InterPro" id="IPR011990">
    <property type="entry name" value="TPR-like_helical_dom_sf"/>
</dbReference>
<dbReference type="AlphaFoldDB" id="A9KDV5"/>
<dbReference type="SUPFAM" id="SSF48452">
    <property type="entry name" value="TPR-like"/>
    <property type="match status" value="1"/>
</dbReference>
<dbReference type="Proteomes" id="UP000008555">
    <property type="component" value="Chromosome"/>
</dbReference>
<evidence type="ECO:0000256" key="1">
    <source>
        <dbReference type="SAM" id="MobiDB-lite"/>
    </source>
</evidence>
<accession>A9KDV5</accession>
<feature type="compositionally biased region" description="Basic residues" evidence="1">
    <location>
        <begin position="640"/>
        <end position="649"/>
    </location>
</feature>
<gene>
    <name evidence="2" type="ordered locus">CBUD_0785</name>
</gene>
<dbReference type="EMBL" id="CP000733">
    <property type="protein sequence ID" value="ABS77407.1"/>
    <property type="molecule type" value="Genomic_DNA"/>
</dbReference>
<evidence type="ECO:0000313" key="3">
    <source>
        <dbReference type="Proteomes" id="UP000008555"/>
    </source>
</evidence>
<dbReference type="RefSeq" id="WP_011996738.1">
    <property type="nucleotide sequence ID" value="NC_009727.1"/>
</dbReference>
<name>A9KDV5_COXBN</name>
<feature type="compositionally biased region" description="Basic residues" evidence="1">
    <location>
        <begin position="571"/>
        <end position="581"/>
    </location>
</feature>
<sequence>MRAELKAQLDEGFNLLKQNRPKEALSYIETCQASLRNTIEMKILEARCLQDLSQDVKTINLLSQIERERGFARLPFRQQHDVRFTLIKSYIKGNQYEEAEETFKRIPLNQYTLVTQLLHLEFDRVRGRLDKAEKRLFPLLLKIKNHEISQEKDIINVQIHHAHLLEDRGKISSARQLLTSLINDYPRNIRLQIIYFYSLLNYPLPEEKTNKNNVELAQRCLNQLHKLNVNKKKITQLETLLQCRREPHISPAQVQSTLNLIRDSKEDELSPANLLRIGQHLLDTQNHAAFEIARVLVEKFGSLDHHILFVQSCLMLKKYQEAIPSIQFLMEEKNEELLSESQRITNLSSMGECAFHLKIGELRNKAEEQFRKLIDKLERTQDTELLPFAKTAYLRFLEKSPDQNKNWAALETEYQLIEQRFPTYWAAYLNHGWILVNRLNEYEQGIGVLSILTSAWEKNGAQPPTSRQASQTFNLMAIAAYHLNELDKQRKYAEKAIQADSTYVRAYSTKAHAYCPRKTSFKPKTRGLYQKERDLFMKSHGYSENKRTDLPCVLTKPELPVTEKKQNTIKTAHKKPAKKKEKSKESGDSAATIGANLFELLTDESLIEYNSPAATQPGKFPLKNRKKPAPQKTISQTKSKPMKIKKKPKSVTSQSKPIRQNSPTAQRSPQIPESPSSNVAACKRFGIFATAAVATAVVTGYLLMPGKSS</sequence>
<feature type="region of interest" description="Disordered" evidence="1">
    <location>
        <begin position="612"/>
        <end position="676"/>
    </location>
</feature>
<protein>
    <submittedName>
        <fullName evidence="2">Tetratricopeptide repeat family protein</fullName>
    </submittedName>
</protein>
<feature type="region of interest" description="Disordered" evidence="1">
    <location>
        <begin position="563"/>
        <end position="589"/>
    </location>
</feature>